<evidence type="ECO:0000313" key="1">
    <source>
        <dbReference type="EMBL" id="PON79462.1"/>
    </source>
</evidence>
<feature type="non-terminal residue" evidence="1">
    <location>
        <position position="59"/>
    </location>
</feature>
<dbReference type="EMBL" id="JXTB01000004">
    <property type="protein sequence ID" value="PON79462.1"/>
    <property type="molecule type" value="Genomic_DNA"/>
</dbReference>
<accession>A0A2P5E1P4</accession>
<organism evidence="1 2">
    <name type="scientific">Parasponia andersonii</name>
    <name type="common">Sponia andersonii</name>
    <dbReference type="NCBI Taxonomy" id="3476"/>
    <lineage>
        <taxon>Eukaryota</taxon>
        <taxon>Viridiplantae</taxon>
        <taxon>Streptophyta</taxon>
        <taxon>Embryophyta</taxon>
        <taxon>Tracheophyta</taxon>
        <taxon>Spermatophyta</taxon>
        <taxon>Magnoliopsida</taxon>
        <taxon>eudicotyledons</taxon>
        <taxon>Gunneridae</taxon>
        <taxon>Pentapetalae</taxon>
        <taxon>rosids</taxon>
        <taxon>fabids</taxon>
        <taxon>Rosales</taxon>
        <taxon>Cannabaceae</taxon>
        <taxon>Parasponia</taxon>
    </lineage>
</organism>
<dbReference type="AlphaFoldDB" id="A0A2P5E1P4"/>
<dbReference type="Proteomes" id="UP000237105">
    <property type="component" value="Unassembled WGS sequence"/>
</dbReference>
<evidence type="ECO:0000313" key="2">
    <source>
        <dbReference type="Proteomes" id="UP000237105"/>
    </source>
</evidence>
<proteinExistence type="predicted"/>
<protein>
    <submittedName>
        <fullName evidence="1">Uncharacterized protein</fullName>
    </submittedName>
</protein>
<keyword evidence="2" id="KW-1185">Reference proteome</keyword>
<gene>
    <name evidence="1" type="ORF">PanWU01x14_011970</name>
</gene>
<comment type="caution">
    <text evidence="1">The sequence shown here is derived from an EMBL/GenBank/DDBJ whole genome shotgun (WGS) entry which is preliminary data.</text>
</comment>
<sequence>MSRRPRRSLLANDIRDLWSVDLGTNVNVSNPEKWFIEPNRLTDLGRHVEVRNNRRVRVK</sequence>
<reference evidence="2" key="1">
    <citation type="submission" date="2016-06" db="EMBL/GenBank/DDBJ databases">
        <title>Parallel loss of symbiosis genes in relatives of nitrogen-fixing non-legume Parasponia.</title>
        <authorList>
            <person name="Van Velzen R."/>
            <person name="Holmer R."/>
            <person name="Bu F."/>
            <person name="Rutten L."/>
            <person name="Van Zeijl A."/>
            <person name="Liu W."/>
            <person name="Santuari L."/>
            <person name="Cao Q."/>
            <person name="Sharma T."/>
            <person name="Shen D."/>
            <person name="Roswanjaya Y."/>
            <person name="Wardhani T."/>
            <person name="Kalhor M.S."/>
            <person name="Jansen J."/>
            <person name="Van den Hoogen J."/>
            <person name="Gungor B."/>
            <person name="Hartog M."/>
            <person name="Hontelez J."/>
            <person name="Verver J."/>
            <person name="Yang W.-C."/>
            <person name="Schijlen E."/>
            <person name="Repin R."/>
            <person name="Schilthuizen M."/>
            <person name="Schranz E."/>
            <person name="Heidstra R."/>
            <person name="Miyata K."/>
            <person name="Fedorova E."/>
            <person name="Kohlen W."/>
            <person name="Bisseling T."/>
            <person name="Smit S."/>
            <person name="Geurts R."/>
        </authorList>
    </citation>
    <scope>NUCLEOTIDE SEQUENCE [LARGE SCALE GENOMIC DNA]</scope>
    <source>
        <strain evidence="2">cv. WU1-14</strain>
    </source>
</reference>
<name>A0A2P5E1P4_PARAD</name>